<keyword evidence="3 11" id="KW-0812">Transmembrane</keyword>
<dbReference type="SFLD" id="SFLDG01169">
    <property type="entry name" value="NADPH_oxidase_subgroup_(NOX)"/>
    <property type="match status" value="1"/>
</dbReference>
<keyword evidence="9" id="KW-0406">Ion transport</keyword>
<dbReference type="GO" id="GO:0016175">
    <property type="term" value="F:superoxide-generating NAD(P)H oxidase activity"/>
    <property type="evidence" value="ECO:0007669"/>
    <property type="project" value="TreeGrafter"/>
</dbReference>
<keyword evidence="9" id="KW-0813">Transport</keyword>
<name>A0A6A6WDV8_9PEZI</name>
<protein>
    <submittedName>
        <fullName evidence="13">Cytochrome b-245 heavy chain subunit beta</fullName>
    </submittedName>
</protein>
<keyword evidence="7" id="KW-0560">Oxidoreductase</keyword>
<evidence type="ECO:0000256" key="3">
    <source>
        <dbReference type="ARBA" id="ARBA00022692"/>
    </source>
</evidence>
<dbReference type="InterPro" id="IPR017927">
    <property type="entry name" value="FAD-bd_FR_type"/>
</dbReference>
<evidence type="ECO:0000256" key="7">
    <source>
        <dbReference type="ARBA" id="ARBA00023002"/>
    </source>
</evidence>
<dbReference type="InterPro" id="IPR017938">
    <property type="entry name" value="Riboflavin_synthase-like_b-brl"/>
</dbReference>
<dbReference type="Gene3D" id="2.40.30.10">
    <property type="entry name" value="Translation factors"/>
    <property type="match status" value="1"/>
</dbReference>
<evidence type="ECO:0000256" key="9">
    <source>
        <dbReference type="ARBA" id="ARBA00023065"/>
    </source>
</evidence>
<feature type="transmembrane region" description="Helical" evidence="11">
    <location>
        <begin position="215"/>
        <end position="239"/>
    </location>
</feature>
<dbReference type="Gene3D" id="3.40.50.80">
    <property type="entry name" value="Nucleotide-binding domain of ferredoxin-NADP reductase (FNR) module"/>
    <property type="match status" value="1"/>
</dbReference>
<gene>
    <name evidence="13" type="ORF">EJ05DRAFT_241492</name>
</gene>
<evidence type="ECO:0000256" key="1">
    <source>
        <dbReference type="ARBA" id="ARBA00004141"/>
    </source>
</evidence>
<dbReference type="Pfam" id="PF01794">
    <property type="entry name" value="Ferric_reduct"/>
    <property type="match status" value="1"/>
</dbReference>
<sequence length="569" mass="65634">MSQGESYRLPGRERSRWPPLTRMLMSGEMSDQAPRELNWREMLDRWMVNEGYRRLFVGVFMLVHLLVFTFGCLHYGLKDNLNNSRQRFGFTFIIARASALVLHLDVAFILLPVCRNLISLLRRTPLNGIIQFDKNITFHKLTAWSIVFFTWVHTICHWVNLARFSAQNKLGFVGFLLANFATGPGWSGYVMLVALMAMVWTAMEKQRRANFERFWYTHHLFIIFFVFWSVHGAFCLIPQDFAPVCSGTGVFWQYWMYGGFIYLAERIAREVRGKHKTYVSKVIQHPSNVCEIQIKKENTKTRAGQYIFLCCPEISIWQYHPFTLTSAPEEDYISVHVRAAGDFTRRLHAVLGCEPERRGGAGADIPKVKAAAADDRHADPTLRRILPRVYIDGPFGSASEDVFKFEVAVLVGAGIGVTPFASILKSIWYRMNYPQGRTRLRKVYFFWICRDFGSLEWFRSLLLAIEQQDLEDRIEIHTYLTAKIKIDDATNIMINDANAEQDAITGLRSPTSFGRPNWDIIFRSIRRIHAPAEAGVFFCGPKPLGSLLHVKCNMYSDDAFQFVYGKENF</sequence>
<dbReference type="SFLD" id="SFLDG01168">
    <property type="entry name" value="Ferric_reductase_subgroup_(FRE"/>
    <property type="match status" value="1"/>
</dbReference>
<evidence type="ECO:0000259" key="12">
    <source>
        <dbReference type="PROSITE" id="PS51384"/>
    </source>
</evidence>
<evidence type="ECO:0000256" key="6">
    <source>
        <dbReference type="ARBA" id="ARBA00022989"/>
    </source>
</evidence>
<dbReference type="GO" id="GO:0006811">
    <property type="term" value="P:monoatomic ion transport"/>
    <property type="evidence" value="ECO:0007669"/>
    <property type="project" value="UniProtKB-KW"/>
</dbReference>
<dbReference type="InterPro" id="IPR013121">
    <property type="entry name" value="Fe_red_NAD-bd_6"/>
</dbReference>
<evidence type="ECO:0000256" key="2">
    <source>
        <dbReference type="ARBA" id="ARBA00022617"/>
    </source>
</evidence>
<dbReference type="PANTHER" id="PTHR11972">
    <property type="entry name" value="NADPH OXIDASE"/>
    <property type="match status" value="1"/>
</dbReference>
<feature type="domain" description="FAD-binding FR-type" evidence="12">
    <location>
        <begin position="272"/>
        <end position="401"/>
    </location>
</feature>
<feature type="transmembrane region" description="Helical" evidence="11">
    <location>
        <begin position="55"/>
        <end position="77"/>
    </location>
</feature>
<proteinExistence type="predicted"/>
<dbReference type="AlphaFoldDB" id="A0A6A6WDV8"/>
<organism evidence="13 14">
    <name type="scientific">Pseudovirgaria hyperparasitica</name>
    <dbReference type="NCBI Taxonomy" id="470096"/>
    <lineage>
        <taxon>Eukaryota</taxon>
        <taxon>Fungi</taxon>
        <taxon>Dikarya</taxon>
        <taxon>Ascomycota</taxon>
        <taxon>Pezizomycotina</taxon>
        <taxon>Dothideomycetes</taxon>
        <taxon>Dothideomycetes incertae sedis</taxon>
        <taxon>Acrospermales</taxon>
        <taxon>Acrospermaceae</taxon>
        <taxon>Pseudovirgaria</taxon>
    </lineage>
</organism>
<dbReference type="Proteomes" id="UP000799437">
    <property type="component" value="Unassembled WGS sequence"/>
</dbReference>
<keyword evidence="2" id="KW-0349">Heme</keyword>
<keyword evidence="10 11" id="KW-0472">Membrane</keyword>
<dbReference type="InterPro" id="IPR050369">
    <property type="entry name" value="RBOH/FRE"/>
</dbReference>
<feature type="transmembrane region" description="Helical" evidence="11">
    <location>
        <begin position="251"/>
        <end position="268"/>
    </location>
</feature>
<dbReference type="InterPro" id="IPR039261">
    <property type="entry name" value="FNR_nucleotide-bd"/>
</dbReference>
<dbReference type="Pfam" id="PF08030">
    <property type="entry name" value="NAD_binding_6"/>
    <property type="match status" value="1"/>
</dbReference>
<feature type="transmembrane region" description="Helical" evidence="11">
    <location>
        <begin position="141"/>
        <end position="166"/>
    </location>
</feature>
<reference evidence="13" key="1">
    <citation type="journal article" date="2020" name="Stud. Mycol.">
        <title>101 Dothideomycetes genomes: a test case for predicting lifestyles and emergence of pathogens.</title>
        <authorList>
            <person name="Haridas S."/>
            <person name="Albert R."/>
            <person name="Binder M."/>
            <person name="Bloem J."/>
            <person name="Labutti K."/>
            <person name="Salamov A."/>
            <person name="Andreopoulos B."/>
            <person name="Baker S."/>
            <person name="Barry K."/>
            <person name="Bills G."/>
            <person name="Bluhm B."/>
            <person name="Cannon C."/>
            <person name="Castanera R."/>
            <person name="Culley D."/>
            <person name="Daum C."/>
            <person name="Ezra D."/>
            <person name="Gonzalez J."/>
            <person name="Henrissat B."/>
            <person name="Kuo A."/>
            <person name="Liang C."/>
            <person name="Lipzen A."/>
            <person name="Lutzoni F."/>
            <person name="Magnuson J."/>
            <person name="Mondo S."/>
            <person name="Nolan M."/>
            <person name="Ohm R."/>
            <person name="Pangilinan J."/>
            <person name="Park H.-J."/>
            <person name="Ramirez L."/>
            <person name="Alfaro M."/>
            <person name="Sun H."/>
            <person name="Tritt A."/>
            <person name="Yoshinaga Y."/>
            <person name="Zwiers L.-H."/>
            <person name="Turgeon B."/>
            <person name="Goodwin S."/>
            <person name="Spatafora J."/>
            <person name="Crous P."/>
            <person name="Grigoriev I."/>
        </authorList>
    </citation>
    <scope>NUCLEOTIDE SEQUENCE</scope>
    <source>
        <strain evidence="13">CBS 121739</strain>
    </source>
</reference>
<dbReference type="EMBL" id="ML996567">
    <property type="protein sequence ID" value="KAF2760755.1"/>
    <property type="molecule type" value="Genomic_DNA"/>
</dbReference>
<keyword evidence="4" id="KW-0479">Metal-binding</keyword>
<feature type="transmembrane region" description="Helical" evidence="11">
    <location>
        <begin position="89"/>
        <end position="113"/>
    </location>
</feature>
<dbReference type="GO" id="GO:0042554">
    <property type="term" value="P:superoxide anion generation"/>
    <property type="evidence" value="ECO:0007669"/>
    <property type="project" value="TreeGrafter"/>
</dbReference>
<dbReference type="OrthoDB" id="167398at2759"/>
<dbReference type="GeneID" id="54481118"/>
<evidence type="ECO:0000256" key="11">
    <source>
        <dbReference type="SAM" id="Phobius"/>
    </source>
</evidence>
<dbReference type="GO" id="GO:0046872">
    <property type="term" value="F:metal ion binding"/>
    <property type="evidence" value="ECO:0007669"/>
    <property type="project" value="UniProtKB-KW"/>
</dbReference>
<evidence type="ECO:0000256" key="8">
    <source>
        <dbReference type="ARBA" id="ARBA00023004"/>
    </source>
</evidence>
<evidence type="ECO:0000256" key="10">
    <source>
        <dbReference type="ARBA" id="ARBA00023136"/>
    </source>
</evidence>
<keyword evidence="14" id="KW-1185">Reference proteome</keyword>
<comment type="subcellular location">
    <subcellularLocation>
        <location evidence="1">Membrane</location>
        <topology evidence="1">Multi-pass membrane protein</topology>
    </subcellularLocation>
</comment>
<dbReference type="SUPFAM" id="SSF63380">
    <property type="entry name" value="Riboflavin synthase domain-like"/>
    <property type="match status" value="1"/>
</dbReference>
<dbReference type="SFLD" id="SFLDS00052">
    <property type="entry name" value="Ferric_Reductase_Domain"/>
    <property type="match status" value="1"/>
</dbReference>
<dbReference type="FunFam" id="3.40.50.80:FF:000004">
    <property type="entry name" value="NADPH oxidase isoform 2"/>
    <property type="match status" value="1"/>
</dbReference>
<keyword evidence="5" id="KW-0249">Electron transport</keyword>
<dbReference type="PANTHER" id="PTHR11972:SF153">
    <property type="entry name" value="SUPEROXIDE-GENERATING NADPH OXIDASE HEAVY CHAIN SUBUNIT A"/>
    <property type="match status" value="1"/>
</dbReference>
<dbReference type="GO" id="GO:0006952">
    <property type="term" value="P:defense response"/>
    <property type="evidence" value="ECO:0007669"/>
    <property type="project" value="TreeGrafter"/>
</dbReference>
<evidence type="ECO:0000256" key="5">
    <source>
        <dbReference type="ARBA" id="ARBA00022982"/>
    </source>
</evidence>
<feature type="transmembrane region" description="Helical" evidence="11">
    <location>
        <begin position="186"/>
        <end position="203"/>
    </location>
</feature>
<dbReference type="CDD" id="cd06186">
    <property type="entry name" value="NOX_Duox_like_FAD_NADP"/>
    <property type="match status" value="1"/>
</dbReference>
<evidence type="ECO:0000313" key="14">
    <source>
        <dbReference type="Proteomes" id="UP000799437"/>
    </source>
</evidence>
<dbReference type="InterPro" id="IPR013130">
    <property type="entry name" value="Fe3_Rdtase_TM_dom"/>
</dbReference>
<dbReference type="GO" id="GO:0043020">
    <property type="term" value="C:NADPH oxidase complex"/>
    <property type="evidence" value="ECO:0007669"/>
    <property type="project" value="TreeGrafter"/>
</dbReference>
<dbReference type="SUPFAM" id="SSF52343">
    <property type="entry name" value="Ferredoxin reductase-like, C-terminal NADP-linked domain"/>
    <property type="match status" value="1"/>
</dbReference>
<accession>A0A6A6WDV8</accession>
<dbReference type="PROSITE" id="PS51384">
    <property type="entry name" value="FAD_FR"/>
    <property type="match status" value="1"/>
</dbReference>
<keyword evidence="8" id="KW-0408">Iron</keyword>
<evidence type="ECO:0000313" key="13">
    <source>
        <dbReference type="EMBL" id="KAF2760755.1"/>
    </source>
</evidence>
<dbReference type="Pfam" id="PF08022">
    <property type="entry name" value="FAD_binding_8"/>
    <property type="match status" value="1"/>
</dbReference>
<evidence type="ECO:0000256" key="4">
    <source>
        <dbReference type="ARBA" id="ARBA00022723"/>
    </source>
</evidence>
<dbReference type="InterPro" id="IPR013112">
    <property type="entry name" value="FAD-bd_8"/>
</dbReference>
<keyword evidence="6 11" id="KW-1133">Transmembrane helix</keyword>
<dbReference type="FunFam" id="2.40.30.10:FF:000103">
    <property type="entry name" value="NADPH oxidase 2"/>
    <property type="match status" value="1"/>
</dbReference>
<dbReference type="RefSeq" id="XP_033603206.1">
    <property type="nucleotide sequence ID" value="XM_033740064.1"/>
</dbReference>